<dbReference type="EMBL" id="JARJCW010000004">
    <property type="protein sequence ID" value="KAJ7225977.1"/>
    <property type="molecule type" value="Genomic_DNA"/>
</dbReference>
<gene>
    <name evidence="2" type="ORF">GGX14DRAFT_642197</name>
</gene>
<name>A0AAD7E363_9AGAR</name>
<evidence type="ECO:0008006" key="4">
    <source>
        <dbReference type="Google" id="ProtNLM"/>
    </source>
</evidence>
<proteinExistence type="predicted"/>
<keyword evidence="1" id="KW-0812">Transmembrane</keyword>
<reference evidence="2" key="1">
    <citation type="submission" date="2023-03" db="EMBL/GenBank/DDBJ databases">
        <title>Massive genome expansion in bonnet fungi (Mycena s.s.) driven by repeated elements and novel gene families across ecological guilds.</title>
        <authorList>
            <consortium name="Lawrence Berkeley National Laboratory"/>
            <person name="Harder C.B."/>
            <person name="Miyauchi S."/>
            <person name="Viragh M."/>
            <person name="Kuo A."/>
            <person name="Thoen E."/>
            <person name="Andreopoulos B."/>
            <person name="Lu D."/>
            <person name="Skrede I."/>
            <person name="Drula E."/>
            <person name="Henrissat B."/>
            <person name="Morin E."/>
            <person name="Kohler A."/>
            <person name="Barry K."/>
            <person name="LaButti K."/>
            <person name="Morin E."/>
            <person name="Salamov A."/>
            <person name="Lipzen A."/>
            <person name="Mereny Z."/>
            <person name="Hegedus B."/>
            <person name="Baldrian P."/>
            <person name="Stursova M."/>
            <person name="Weitz H."/>
            <person name="Taylor A."/>
            <person name="Grigoriev I.V."/>
            <person name="Nagy L.G."/>
            <person name="Martin F."/>
            <person name="Kauserud H."/>
        </authorList>
    </citation>
    <scope>NUCLEOTIDE SEQUENCE</scope>
    <source>
        <strain evidence="2">9144</strain>
    </source>
</reference>
<accession>A0AAD7E363</accession>
<keyword evidence="3" id="KW-1185">Reference proteome</keyword>
<evidence type="ECO:0000313" key="2">
    <source>
        <dbReference type="EMBL" id="KAJ7225977.1"/>
    </source>
</evidence>
<feature type="transmembrane region" description="Helical" evidence="1">
    <location>
        <begin position="135"/>
        <end position="158"/>
    </location>
</feature>
<evidence type="ECO:0000313" key="3">
    <source>
        <dbReference type="Proteomes" id="UP001219525"/>
    </source>
</evidence>
<keyword evidence="1" id="KW-0472">Membrane</keyword>
<keyword evidence="1" id="KW-1133">Transmembrane helix</keyword>
<sequence length="275" mass="28583">MPVVHHRRQFTNPFSNIFSGNDPTTTTPAATAPTISATTASATDATATDILGGLPSVINSVISIPSPTVSTAPSATFTSSSTFAAVISTKPTTPSSTSSAFLAAASTTASATNASATVSSSSSASATPTTSSPSIVAAAVVATLVGLVAVAMIVAFFLRRWRRRRRRTRESINFGDAVRRSTPVTPEKENPSPKYDQKVSFADAVNAPYPLTTMTAPATAHRPEVPASSPGYAYTQQPQQVYSPHPCRGYPSPAQQIMYEFQGAYPQLVTGPPAA</sequence>
<evidence type="ECO:0000256" key="1">
    <source>
        <dbReference type="SAM" id="Phobius"/>
    </source>
</evidence>
<protein>
    <recommendedName>
        <fullName evidence="4">Transmembrane protein</fullName>
    </recommendedName>
</protein>
<dbReference type="Proteomes" id="UP001219525">
    <property type="component" value="Unassembled WGS sequence"/>
</dbReference>
<comment type="caution">
    <text evidence="2">The sequence shown here is derived from an EMBL/GenBank/DDBJ whole genome shotgun (WGS) entry which is preliminary data.</text>
</comment>
<organism evidence="2 3">
    <name type="scientific">Mycena pura</name>
    <dbReference type="NCBI Taxonomy" id="153505"/>
    <lineage>
        <taxon>Eukaryota</taxon>
        <taxon>Fungi</taxon>
        <taxon>Dikarya</taxon>
        <taxon>Basidiomycota</taxon>
        <taxon>Agaricomycotina</taxon>
        <taxon>Agaricomycetes</taxon>
        <taxon>Agaricomycetidae</taxon>
        <taxon>Agaricales</taxon>
        <taxon>Marasmiineae</taxon>
        <taxon>Mycenaceae</taxon>
        <taxon>Mycena</taxon>
    </lineage>
</organism>
<dbReference type="AlphaFoldDB" id="A0AAD7E363"/>